<dbReference type="InParanoid" id="L7JSD5"/>
<comment type="subcellular location">
    <subcellularLocation>
        <location evidence="1">Membrane</location>
        <topology evidence="1">Multi-pass membrane protein</topology>
    </subcellularLocation>
</comment>
<dbReference type="EMBL" id="JH994095">
    <property type="protein sequence ID" value="ELQ73966.1"/>
    <property type="molecule type" value="Genomic_DNA"/>
</dbReference>
<keyword evidence="2 8" id="KW-0808">Transferase</keyword>
<dbReference type="OMA" id="NAWVSRY"/>
<dbReference type="GO" id="GO:0030258">
    <property type="term" value="P:lipid modification"/>
    <property type="evidence" value="ECO:0007669"/>
    <property type="project" value="TreeGrafter"/>
</dbReference>
<keyword evidence="4 7" id="KW-1133">Transmembrane helix</keyword>
<feature type="transmembrane region" description="Helical" evidence="7">
    <location>
        <begin position="126"/>
        <end position="145"/>
    </location>
</feature>
<evidence type="ECO:0000256" key="2">
    <source>
        <dbReference type="ARBA" id="ARBA00022679"/>
    </source>
</evidence>
<keyword evidence="9" id="KW-1185">Reference proteome</keyword>
<feature type="transmembrane region" description="Helical" evidence="7">
    <location>
        <begin position="302"/>
        <end position="334"/>
    </location>
</feature>
<keyword evidence="3 7" id="KW-0812">Transmembrane</keyword>
<name>L7JSD5_TRAHO</name>
<dbReference type="InterPro" id="IPR049941">
    <property type="entry name" value="LPLAT_7/PORCN-like"/>
</dbReference>
<gene>
    <name evidence="8" type="ORF">THOM_3106</name>
</gene>
<evidence type="ECO:0000256" key="7">
    <source>
        <dbReference type="SAM" id="Phobius"/>
    </source>
</evidence>
<dbReference type="Proteomes" id="UP000011185">
    <property type="component" value="Unassembled WGS sequence"/>
</dbReference>
<accession>L7JSD5</accession>
<feature type="transmembrane region" description="Helical" evidence="7">
    <location>
        <begin position="12"/>
        <end position="29"/>
    </location>
</feature>
<dbReference type="VEuPathDB" id="MicrosporidiaDB:THOM_3106"/>
<protein>
    <submittedName>
        <fullName evidence="8">Putative membrane protein</fullName>
        <ecNumber evidence="8">2.3.1.23</ecNumber>
        <ecNumber evidence="8">2.3.1.51</ecNumber>
    </submittedName>
</protein>
<feature type="transmembrane region" description="Helical" evidence="7">
    <location>
        <begin position="355"/>
        <end position="375"/>
    </location>
</feature>
<evidence type="ECO:0000313" key="9">
    <source>
        <dbReference type="Proteomes" id="UP000011185"/>
    </source>
</evidence>
<dbReference type="GO" id="GO:0016020">
    <property type="term" value="C:membrane"/>
    <property type="evidence" value="ECO:0007669"/>
    <property type="project" value="UniProtKB-SubCell"/>
</dbReference>
<evidence type="ECO:0000256" key="1">
    <source>
        <dbReference type="ARBA" id="ARBA00004141"/>
    </source>
</evidence>
<feature type="transmembrane region" description="Helical" evidence="7">
    <location>
        <begin position="71"/>
        <end position="89"/>
    </location>
</feature>
<dbReference type="AlphaFoldDB" id="L7JSD5"/>
<dbReference type="HOGENOM" id="CLU_052673_0_0_1"/>
<dbReference type="PANTHER" id="PTHR13906">
    <property type="entry name" value="PORCUPINE"/>
    <property type="match status" value="1"/>
</dbReference>
<dbReference type="InterPro" id="IPR004299">
    <property type="entry name" value="MBOAT_fam"/>
</dbReference>
<reference evidence="8 9" key="1">
    <citation type="journal article" date="2012" name="PLoS Pathog.">
        <title>The genome of the obligate intracellular parasite Trachipleistophora hominis: new insights into microsporidian genome dynamics and reductive evolution.</title>
        <authorList>
            <person name="Heinz E."/>
            <person name="Williams T.A."/>
            <person name="Nakjang S."/>
            <person name="Noel C.J."/>
            <person name="Swan D.C."/>
            <person name="Goldberg A.V."/>
            <person name="Harris S.R."/>
            <person name="Weinmaier T."/>
            <person name="Markert S."/>
            <person name="Becher D."/>
            <person name="Bernhardt J."/>
            <person name="Dagan T."/>
            <person name="Hacker C."/>
            <person name="Lucocq J.M."/>
            <person name="Schweder T."/>
            <person name="Rattei T."/>
            <person name="Hall N."/>
            <person name="Hirt R.P."/>
            <person name="Embley T.M."/>
        </authorList>
    </citation>
    <scope>NUCLEOTIDE SEQUENCE [LARGE SCALE GENOMIC DNA]</scope>
</reference>
<feature type="transmembrane region" description="Helical" evidence="7">
    <location>
        <begin position="189"/>
        <end position="208"/>
    </location>
</feature>
<dbReference type="STRING" id="72359.L7JSD5"/>
<evidence type="ECO:0000256" key="6">
    <source>
        <dbReference type="ARBA" id="ARBA00023315"/>
    </source>
</evidence>
<proteinExistence type="predicted"/>
<dbReference type="Pfam" id="PF03062">
    <property type="entry name" value="MBOAT"/>
    <property type="match status" value="1"/>
</dbReference>
<dbReference type="GO" id="GO:0003841">
    <property type="term" value="F:1-acylglycerol-3-phosphate O-acyltransferase activity"/>
    <property type="evidence" value="ECO:0007669"/>
    <property type="project" value="UniProtKB-EC"/>
</dbReference>
<keyword evidence="6 8" id="KW-0012">Acyltransferase</keyword>
<organism evidence="8 9">
    <name type="scientific">Trachipleistophora hominis</name>
    <name type="common">Microsporidian parasite</name>
    <dbReference type="NCBI Taxonomy" id="72359"/>
    <lineage>
        <taxon>Eukaryota</taxon>
        <taxon>Fungi</taxon>
        <taxon>Fungi incertae sedis</taxon>
        <taxon>Microsporidia</taxon>
        <taxon>Pleistophoridae</taxon>
        <taxon>Trachipleistophora</taxon>
    </lineage>
</organism>
<feature type="transmembrane region" description="Helical" evidence="7">
    <location>
        <begin position="35"/>
        <end position="59"/>
    </location>
</feature>
<dbReference type="OrthoDB" id="2189411at2759"/>
<feature type="transmembrane region" description="Helical" evidence="7">
    <location>
        <begin position="228"/>
        <end position="245"/>
    </location>
</feature>
<keyword evidence="5 7" id="KW-0472">Membrane</keyword>
<dbReference type="EC" id="2.3.1.51" evidence="8"/>
<dbReference type="FunCoup" id="L7JSD5">
    <property type="interactions" value="42"/>
</dbReference>
<evidence type="ECO:0000256" key="3">
    <source>
        <dbReference type="ARBA" id="ARBA00022692"/>
    </source>
</evidence>
<evidence type="ECO:0000256" key="5">
    <source>
        <dbReference type="ARBA" id="ARBA00023136"/>
    </source>
</evidence>
<feature type="transmembrane region" description="Helical" evidence="7">
    <location>
        <begin position="95"/>
        <end position="114"/>
    </location>
</feature>
<dbReference type="EC" id="2.3.1.23" evidence="8"/>
<dbReference type="GO" id="GO:0047184">
    <property type="term" value="F:1-acylglycerophosphocholine O-acyltransferase activity"/>
    <property type="evidence" value="ECO:0007669"/>
    <property type="project" value="UniProtKB-EC"/>
</dbReference>
<dbReference type="PANTHER" id="PTHR13906:SF4">
    <property type="entry name" value="LYSOPHOSPHOLIPID ACYLTRANSFERASE 6"/>
    <property type="match status" value="1"/>
</dbReference>
<evidence type="ECO:0000256" key="4">
    <source>
        <dbReference type="ARBA" id="ARBA00022989"/>
    </source>
</evidence>
<feature type="transmembrane region" description="Helical" evidence="7">
    <location>
        <begin position="387"/>
        <end position="404"/>
    </location>
</feature>
<sequence length="411" mass="48225">MNIMTLERELRYGTAILFQIFFSYAFRGVQKYNFVLSSLILLIAFGVKSYAVCMAFLLFNTSTLLSTIRQKHKRVIILVLNLFVLQYVYHLFDDEISICSPIMMFSVKFFFLVAEIDWNTDSVGDVVAYLFSIPCILVGPAISFVDYKNLQKNAKQRVMKETEGGKPPRKHPNDLIHCLKNVLYEQNGVIQGVYLCLQAVFYLWVYLLLSKHFVVYDVINKKAYWRVFYMYIAHFCFKSKFYFVWTVSQLCNHLYGCTNLKNISKTGVELAQDFKELTDSWNIYVNRWLKVAIFRPLKPYGYFFACFMTFLYSSLWHGTSICYFTLFMSVPLIMKPMKSAKTFLYLCFPPRVAKVLNHLLFRFVLAYYGAPFMTLDMSKTFEIWNKLYFSGHLLIIPFLFIGNSKNIKPCC</sequence>
<evidence type="ECO:0000313" key="8">
    <source>
        <dbReference type="EMBL" id="ELQ73966.1"/>
    </source>
</evidence>